<proteinExistence type="predicted"/>
<sequence>MGTPFAPRLDILPPAQRRVWDELGELPEHFVLYGGTAIALQLGHRASVDFDFFSDRSLDPDVLLPSFSFLGGAEVIQRDPDTLSCLVDRGGPVKLSFFGLPKLKRLLPPLIAPNAVRIASLRDLAGAKARVVQVRAEAKDYIDIDALMAHGVSLAEALACARAIYSDSFNPQITLKALCFFEEGTLHALPPAVRTRLVQAVARVDLDRLPDIEGLS</sequence>
<evidence type="ECO:0000313" key="2">
    <source>
        <dbReference type="Proteomes" id="UP001499951"/>
    </source>
</evidence>
<evidence type="ECO:0000313" key="1">
    <source>
        <dbReference type="EMBL" id="GAA0570465.1"/>
    </source>
</evidence>
<dbReference type="EMBL" id="BAAADD010000004">
    <property type="protein sequence ID" value="GAA0570465.1"/>
    <property type="molecule type" value="Genomic_DNA"/>
</dbReference>
<keyword evidence="1" id="KW-0808">Transferase</keyword>
<dbReference type="GO" id="GO:0016740">
    <property type="term" value="F:transferase activity"/>
    <property type="evidence" value="ECO:0007669"/>
    <property type="project" value="UniProtKB-KW"/>
</dbReference>
<dbReference type="Proteomes" id="UP001499951">
    <property type="component" value="Unassembled WGS sequence"/>
</dbReference>
<protein>
    <submittedName>
        <fullName evidence="1">Nucleotidyl transferase AbiEii/AbiGii toxin family protein</fullName>
    </submittedName>
</protein>
<dbReference type="Pfam" id="PF08843">
    <property type="entry name" value="AbiEii"/>
    <property type="match status" value="1"/>
</dbReference>
<organism evidence="1 2">
    <name type="scientific">Rhizomicrobium electricum</name>
    <dbReference type="NCBI Taxonomy" id="480070"/>
    <lineage>
        <taxon>Bacteria</taxon>
        <taxon>Pseudomonadati</taxon>
        <taxon>Pseudomonadota</taxon>
        <taxon>Alphaproteobacteria</taxon>
        <taxon>Micropepsales</taxon>
        <taxon>Micropepsaceae</taxon>
        <taxon>Rhizomicrobium</taxon>
    </lineage>
</organism>
<comment type="caution">
    <text evidence="1">The sequence shown here is derived from an EMBL/GenBank/DDBJ whole genome shotgun (WGS) entry which is preliminary data.</text>
</comment>
<name>A0ABN1ENI7_9PROT</name>
<reference evidence="1 2" key="1">
    <citation type="journal article" date="2019" name="Int. J. Syst. Evol. Microbiol.">
        <title>The Global Catalogue of Microorganisms (GCM) 10K type strain sequencing project: providing services to taxonomists for standard genome sequencing and annotation.</title>
        <authorList>
            <consortium name="The Broad Institute Genomics Platform"/>
            <consortium name="The Broad Institute Genome Sequencing Center for Infectious Disease"/>
            <person name="Wu L."/>
            <person name="Ma J."/>
        </authorList>
    </citation>
    <scope>NUCLEOTIDE SEQUENCE [LARGE SCALE GENOMIC DNA]</scope>
    <source>
        <strain evidence="1 2">JCM 15089</strain>
    </source>
</reference>
<keyword evidence="2" id="KW-1185">Reference proteome</keyword>
<dbReference type="RefSeq" id="WP_166929361.1">
    <property type="nucleotide sequence ID" value="NZ_BAAADD010000004.1"/>
</dbReference>
<accession>A0ABN1ENI7</accession>
<dbReference type="InterPro" id="IPR014942">
    <property type="entry name" value="AbiEii"/>
</dbReference>
<gene>
    <name evidence="1" type="ORF">GCM10008942_19090</name>
</gene>